<evidence type="ECO:0000313" key="2">
    <source>
        <dbReference type="Proteomes" id="UP001149140"/>
    </source>
</evidence>
<dbReference type="EMBL" id="JAPDOD010000073">
    <property type="protein sequence ID" value="MDA0166711.1"/>
    <property type="molecule type" value="Genomic_DNA"/>
</dbReference>
<dbReference type="RefSeq" id="WP_270045967.1">
    <property type="nucleotide sequence ID" value="NZ_JAPDOD010000073.1"/>
</dbReference>
<comment type="caution">
    <text evidence="1">The sequence shown here is derived from an EMBL/GenBank/DDBJ whole genome shotgun (WGS) entry which is preliminary data.</text>
</comment>
<keyword evidence="2" id="KW-1185">Reference proteome</keyword>
<reference evidence="1" key="1">
    <citation type="submission" date="2022-10" db="EMBL/GenBank/DDBJ databases">
        <title>The WGS of Solirubrobacter ginsenosidimutans DSM 21036.</title>
        <authorList>
            <person name="Jiang Z."/>
        </authorList>
    </citation>
    <scope>NUCLEOTIDE SEQUENCE</scope>
    <source>
        <strain evidence="1">DSM 21036</strain>
    </source>
</reference>
<protein>
    <recommendedName>
        <fullName evidence="3">Cytochrome P450</fullName>
    </recommendedName>
</protein>
<evidence type="ECO:0008006" key="3">
    <source>
        <dbReference type="Google" id="ProtNLM"/>
    </source>
</evidence>
<sequence>MLLDAPVPDPGPPGPYGTIAWLRATVSRFANGETHARRRALVEALLADLDPAELRESARRESKVDRALPDEPCFRRAYIPVTVLAQALGIAAEDVPDAVAATRLVAAAYHPHTRADGADAALRTLLDLLPDEEPEAVAARVQLLVQACEATAGLVRGDDLPVPVTRRVNEDGETVLVDLTGRPFGAGSRRCPGEAHARALVEGVTG</sequence>
<dbReference type="GO" id="GO:0016705">
    <property type="term" value="F:oxidoreductase activity, acting on paired donors, with incorporation or reduction of molecular oxygen"/>
    <property type="evidence" value="ECO:0007669"/>
    <property type="project" value="InterPro"/>
</dbReference>
<organism evidence="1 2">
    <name type="scientific">Solirubrobacter ginsenosidimutans</name>
    <dbReference type="NCBI Taxonomy" id="490573"/>
    <lineage>
        <taxon>Bacteria</taxon>
        <taxon>Bacillati</taxon>
        <taxon>Actinomycetota</taxon>
        <taxon>Thermoleophilia</taxon>
        <taxon>Solirubrobacterales</taxon>
        <taxon>Solirubrobacteraceae</taxon>
        <taxon>Solirubrobacter</taxon>
    </lineage>
</organism>
<dbReference type="PROSITE" id="PS00086">
    <property type="entry name" value="CYTOCHROME_P450"/>
    <property type="match status" value="1"/>
</dbReference>
<dbReference type="AlphaFoldDB" id="A0A9X3S870"/>
<evidence type="ECO:0000313" key="1">
    <source>
        <dbReference type="EMBL" id="MDA0166711.1"/>
    </source>
</evidence>
<dbReference type="Proteomes" id="UP001149140">
    <property type="component" value="Unassembled WGS sequence"/>
</dbReference>
<dbReference type="InterPro" id="IPR017972">
    <property type="entry name" value="Cyt_P450_CS"/>
</dbReference>
<dbReference type="GO" id="GO:0005506">
    <property type="term" value="F:iron ion binding"/>
    <property type="evidence" value="ECO:0007669"/>
    <property type="project" value="InterPro"/>
</dbReference>
<proteinExistence type="predicted"/>
<name>A0A9X3S870_9ACTN</name>
<accession>A0A9X3S870</accession>
<gene>
    <name evidence="1" type="ORF">OM076_40995</name>
</gene>